<proteinExistence type="predicted"/>
<organism evidence="1 2">
    <name type="scientific">Pogonophryne albipinna</name>
    <dbReference type="NCBI Taxonomy" id="1090488"/>
    <lineage>
        <taxon>Eukaryota</taxon>
        <taxon>Metazoa</taxon>
        <taxon>Chordata</taxon>
        <taxon>Craniata</taxon>
        <taxon>Vertebrata</taxon>
        <taxon>Euteleostomi</taxon>
        <taxon>Actinopterygii</taxon>
        <taxon>Neopterygii</taxon>
        <taxon>Teleostei</taxon>
        <taxon>Neoteleostei</taxon>
        <taxon>Acanthomorphata</taxon>
        <taxon>Eupercaria</taxon>
        <taxon>Perciformes</taxon>
        <taxon>Notothenioidei</taxon>
        <taxon>Pogonophryne</taxon>
    </lineage>
</organism>
<name>A0AAD6B539_9TELE</name>
<accession>A0AAD6B539</accession>
<evidence type="ECO:0000313" key="1">
    <source>
        <dbReference type="EMBL" id="KAJ4938197.1"/>
    </source>
</evidence>
<reference evidence="1" key="1">
    <citation type="submission" date="2022-11" db="EMBL/GenBank/DDBJ databases">
        <title>Chromosome-level genome of Pogonophryne albipinna.</title>
        <authorList>
            <person name="Jo E."/>
        </authorList>
    </citation>
    <scope>NUCLEOTIDE SEQUENCE</scope>
    <source>
        <strain evidence="1">SGF0006</strain>
        <tissue evidence="1">Muscle</tissue>
    </source>
</reference>
<feature type="non-terminal residue" evidence="1">
    <location>
        <position position="49"/>
    </location>
</feature>
<evidence type="ECO:0000313" key="2">
    <source>
        <dbReference type="Proteomes" id="UP001219934"/>
    </source>
</evidence>
<keyword evidence="2" id="KW-1185">Reference proteome</keyword>
<gene>
    <name evidence="1" type="ORF">JOQ06_002822</name>
</gene>
<sequence>SAVCTHSPCTLPSFTQPGTCLLTHCARQARAAHATAKHPFTPCRTPAYL</sequence>
<comment type="caution">
    <text evidence="1">The sequence shown here is derived from an EMBL/GenBank/DDBJ whole genome shotgun (WGS) entry which is preliminary data.</text>
</comment>
<feature type="non-terminal residue" evidence="1">
    <location>
        <position position="1"/>
    </location>
</feature>
<protein>
    <submittedName>
        <fullName evidence="1">Uncharacterized protein</fullName>
    </submittedName>
</protein>
<dbReference type="Proteomes" id="UP001219934">
    <property type="component" value="Unassembled WGS sequence"/>
</dbReference>
<dbReference type="AlphaFoldDB" id="A0AAD6B539"/>
<dbReference type="EMBL" id="JAPTMU010000009">
    <property type="protein sequence ID" value="KAJ4938197.1"/>
    <property type="molecule type" value="Genomic_DNA"/>
</dbReference>